<evidence type="ECO:0000256" key="1">
    <source>
        <dbReference type="ARBA" id="ARBA00022679"/>
    </source>
</evidence>
<protein>
    <submittedName>
        <fullName evidence="7">Sensor histidine kinase</fullName>
    </submittedName>
</protein>
<feature type="coiled-coil region" evidence="4">
    <location>
        <begin position="466"/>
        <end position="493"/>
    </location>
</feature>
<accession>A0ABW1LMZ2</accession>
<feature type="domain" description="Histidine kinase/HSP90-like ATPase" evidence="6">
    <location>
        <begin position="592"/>
        <end position="681"/>
    </location>
</feature>
<evidence type="ECO:0000256" key="5">
    <source>
        <dbReference type="SAM" id="Phobius"/>
    </source>
</evidence>
<feature type="transmembrane region" description="Helical" evidence="5">
    <location>
        <begin position="153"/>
        <end position="173"/>
    </location>
</feature>
<feature type="transmembrane region" description="Helical" evidence="5">
    <location>
        <begin position="230"/>
        <end position="248"/>
    </location>
</feature>
<organism evidence="7 8">
    <name type="scientific">Nocardioides hankookensis</name>
    <dbReference type="NCBI Taxonomy" id="443157"/>
    <lineage>
        <taxon>Bacteria</taxon>
        <taxon>Bacillati</taxon>
        <taxon>Actinomycetota</taxon>
        <taxon>Actinomycetes</taxon>
        <taxon>Propionibacteriales</taxon>
        <taxon>Nocardioidaceae</taxon>
        <taxon>Nocardioides</taxon>
    </lineage>
</organism>
<feature type="transmembrane region" description="Helical" evidence="5">
    <location>
        <begin position="118"/>
        <end position="141"/>
    </location>
</feature>
<dbReference type="PANTHER" id="PTHR24421">
    <property type="entry name" value="NITRATE/NITRITE SENSOR PROTEIN NARX-RELATED"/>
    <property type="match status" value="1"/>
</dbReference>
<name>A0ABW1LMZ2_9ACTN</name>
<feature type="transmembrane region" description="Helical" evidence="5">
    <location>
        <begin position="193"/>
        <end position="218"/>
    </location>
</feature>
<reference evidence="8" key="1">
    <citation type="journal article" date="2019" name="Int. J. Syst. Evol. Microbiol.">
        <title>The Global Catalogue of Microorganisms (GCM) 10K type strain sequencing project: providing services to taxonomists for standard genome sequencing and annotation.</title>
        <authorList>
            <consortium name="The Broad Institute Genomics Platform"/>
            <consortium name="The Broad Institute Genome Sequencing Center for Infectious Disease"/>
            <person name="Wu L."/>
            <person name="Ma J."/>
        </authorList>
    </citation>
    <scope>NUCLEOTIDE SEQUENCE [LARGE SCALE GENOMIC DNA]</scope>
    <source>
        <strain evidence="8">CCUG 54522</strain>
    </source>
</reference>
<feature type="transmembrane region" description="Helical" evidence="5">
    <location>
        <begin position="56"/>
        <end position="78"/>
    </location>
</feature>
<sequence>MSSEEDPRTGRRLAAHAIWATAWALTSAALIMAWWHDLPREPPEVFLSPAPQAVRNTAFAVDVAAAFVYAPVSALIVARRPHPAGIVLALMAVGSAAAAFGIRYGQLAMRSDGLPLEGFVTFLAGWAFVPGTFAMASLPLMVRRDRLPGLDRFVVLATIVMAALATLASMTQVSRVPGIDNPWAIHDPSYQGLIAPAYETLSALAIVAALSTTVILALRYRRGSSSPGQAWLLAGHLVLTLSYLAMALPESADSPAWLLSFALIAPAIAHVVKSAAILVVVLGQRLWGVAFYVDRAIVWTLLSSAGVIAYLVVVAVMSALVPNQSELLLLVVVLMIAAGALPLRRVTQRLVDDLVYGEGADPTVTLSSLSVRLDRHGADLEGLRIMCGELQRALRLGHVAVRARTSGDLVVSVGAPRGGVIACPIRIGEHIRADLEVSARAGERLDTRTAQLVEGAVGYLAAAWQLMESTRALDRAREELIEERAAVRRIIRRDLHDGLGPALTGAKYALAAIGRIADRDPAQAISLLFETADGLDEALSDVEALTARFGQGDSAVVDLAEALRELAARFATSQTNVVVSGGLNGLSSREVVDATRLVAAEALSNAVRHSGASRVGLDLRHRDDGCVELIVTDNGHGMIPAAPRGVGLASMHERASDLGGTLEIVSSASGTSIHFVVPADAPDPLSMTSGPV</sequence>
<keyword evidence="1" id="KW-0808">Transferase</keyword>
<keyword evidence="5" id="KW-0812">Transmembrane</keyword>
<feature type="transmembrane region" description="Helical" evidence="5">
    <location>
        <begin position="12"/>
        <end position="36"/>
    </location>
</feature>
<gene>
    <name evidence="7" type="ORF">ACFPYL_17075</name>
</gene>
<evidence type="ECO:0000256" key="3">
    <source>
        <dbReference type="ARBA" id="ARBA00023012"/>
    </source>
</evidence>
<dbReference type="Gene3D" id="1.20.5.1930">
    <property type="match status" value="1"/>
</dbReference>
<keyword evidence="5" id="KW-1133">Transmembrane helix</keyword>
<dbReference type="SUPFAM" id="SSF55874">
    <property type="entry name" value="ATPase domain of HSP90 chaperone/DNA topoisomerase II/histidine kinase"/>
    <property type="match status" value="1"/>
</dbReference>
<dbReference type="InterPro" id="IPR050482">
    <property type="entry name" value="Sensor_HK_TwoCompSys"/>
</dbReference>
<feature type="transmembrane region" description="Helical" evidence="5">
    <location>
        <begin position="260"/>
        <end position="284"/>
    </location>
</feature>
<keyword evidence="8" id="KW-1185">Reference proteome</keyword>
<dbReference type="Pfam" id="PF02518">
    <property type="entry name" value="HATPase_c"/>
    <property type="match status" value="1"/>
</dbReference>
<evidence type="ECO:0000256" key="2">
    <source>
        <dbReference type="ARBA" id="ARBA00022777"/>
    </source>
</evidence>
<feature type="transmembrane region" description="Helical" evidence="5">
    <location>
        <begin position="85"/>
        <end position="106"/>
    </location>
</feature>
<dbReference type="Pfam" id="PF07730">
    <property type="entry name" value="HisKA_3"/>
    <property type="match status" value="1"/>
</dbReference>
<keyword evidence="5" id="KW-0472">Membrane</keyword>
<dbReference type="CDD" id="cd16917">
    <property type="entry name" value="HATPase_UhpB-NarQ-NarX-like"/>
    <property type="match status" value="1"/>
</dbReference>
<dbReference type="Proteomes" id="UP001596135">
    <property type="component" value="Unassembled WGS sequence"/>
</dbReference>
<dbReference type="SMART" id="SM00387">
    <property type="entry name" value="HATPase_c"/>
    <property type="match status" value="1"/>
</dbReference>
<dbReference type="RefSeq" id="WP_379156818.1">
    <property type="nucleotide sequence ID" value="NZ_JBHSRJ010000005.1"/>
</dbReference>
<dbReference type="InterPro" id="IPR003594">
    <property type="entry name" value="HATPase_dom"/>
</dbReference>
<dbReference type="InterPro" id="IPR036890">
    <property type="entry name" value="HATPase_C_sf"/>
</dbReference>
<evidence type="ECO:0000256" key="4">
    <source>
        <dbReference type="SAM" id="Coils"/>
    </source>
</evidence>
<dbReference type="GO" id="GO:0016301">
    <property type="term" value="F:kinase activity"/>
    <property type="evidence" value="ECO:0007669"/>
    <property type="project" value="UniProtKB-KW"/>
</dbReference>
<evidence type="ECO:0000313" key="8">
    <source>
        <dbReference type="Proteomes" id="UP001596135"/>
    </source>
</evidence>
<keyword evidence="4" id="KW-0175">Coiled coil</keyword>
<dbReference type="InterPro" id="IPR011712">
    <property type="entry name" value="Sig_transdc_His_kin_sub3_dim/P"/>
</dbReference>
<keyword evidence="2 7" id="KW-0418">Kinase</keyword>
<dbReference type="Gene3D" id="3.30.565.10">
    <property type="entry name" value="Histidine kinase-like ATPase, C-terminal domain"/>
    <property type="match status" value="1"/>
</dbReference>
<comment type="caution">
    <text evidence="7">The sequence shown here is derived from an EMBL/GenBank/DDBJ whole genome shotgun (WGS) entry which is preliminary data.</text>
</comment>
<evidence type="ECO:0000259" key="6">
    <source>
        <dbReference type="SMART" id="SM00387"/>
    </source>
</evidence>
<keyword evidence="3" id="KW-0902">Two-component regulatory system</keyword>
<evidence type="ECO:0000313" key="7">
    <source>
        <dbReference type="EMBL" id="MFC6044805.1"/>
    </source>
</evidence>
<proteinExistence type="predicted"/>
<feature type="transmembrane region" description="Helical" evidence="5">
    <location>
        <begin position="296"/>
        <end position="321"/>
    </location>
</feature>
<dbReference type="EMBL" id="JBHSRJ010000005">
    <property type="protein sequence ID" value="MFC6044805.1"/>
    <property type="molecule type" value="Genomic_DNA"/>
</dbReference>